<dbReference type="GO" id="GO:0005524">
    <property type="term" value="F:ATP binding"/>
    <property type="evidence" value="ECO:0007669"/>
    <property type="project" value="UniProtKB-KW"/>
</dbReference>
<protein>
    <submittedName>
        <fullName evidence="10">Flagellum-specific ATP synthase</fullName>
    </submittedName>
</protein>
<comment type="subcellular location">
    <subcellularLocation>
        <location evidence="1">Cytoplasm</location>
    </subcellularLocation>
</comment>
<dbReference type="InterPro" id="IPR040627">
    <property type="entry name" value="T3SS_ATPase_C"/>
</dbReference>
<reference evidence="11" key="1">
    <citation type="journal article" date="2010" name="ISME J.">
        <title>The complete genome sequence of the algal symbiont Dinoroseobacter shibae: a hitchhiker's guide to life in the sea.</title>
        <authorList>
            <person name="Wagner-Dobler I."/>
            <person name="Ballhausen B."/>
            <person name="Berger M."/>
            <person name="Brinkhoff T."/>
            <person name="Buchholz I."/>
            <person name="Bunk B."/>
            <person name="Cypionka H."/>
            <person name="Daniel R."/>
            <person name="Drepper T."/>
            <person name="Gerdts G."/>
            <person name="Hahnke S."/>
            <person name="Han C."/>
            <person name="Jahn D."/>
            <person name="Kalhoefer D."/>
            <person name="Kiss H."/>
            <person name="Klenk H.P."/>
            <person name="Kyrpides N."/>
            <person name="Liebl W."/>
            <person name="Liesegang H."/>
            <person name="Meincke L."/>
            <person name="Pati A."/>
            <person name="Petersen J."/>
            <person name="Piekarski T."/>
            <person name="Pommerenke C."/>
            <person name="Pradella S."/>
            <person name="Pukall R."/>
            <person name="Rabus R."/>
            <person name="Stackebrandt E."/>
            <person name="Thole S."/>
            <person name="Thompson L."/>
            <person name="Tielen P."/>
            <person name="Tomasch J."/>
            <person name="von Jan M."/>
            <person name="Wanphrut N."/>
            <person name="Wichels A."/>
            <person name="Zech H."/>
            <person name="Simon M."/>
        </authorList>
    </citation>
    <scope>NUCLEOTIDE SEQUENCE [LARGE SCALE GENOMIC DNA]</scope>
    <source>
        <strain evidence="11">DSM 16493 / NCIMB 14021 / DFL 12</strain>
    </source>
</reference>
<evidence type="ECO:0000256" key="2">
    <source>
        <dbReference type="ARBA" id="ARBA00022448"/>
    </source>
</evidence>
<dbReference type="Pfam" id="PF18269">
    <property type="entry name" value="T3SS_ATPase_C"/>
    <property type="match status" value="1"/>
</dbReference>
<evidence type="ECO:0000259" key="9">
    <source>
        <dbReference type="SMART" id="SM00382"/>
    </source>
</evidence>
<keyword evidence="5" id="KW-0067">ATP-binding</keyword>
<gene>
    <name evidence="10" type="primary">fliI</name>
    <name evidence="10" type="ordered locus">Dshi_3246</name>
</gene>
<dbReference type="PANTHER" id="PTHR15184:SF9">
    <property type="entry name" value="SPI-1 TYPE 3 SECRETION SYSTEM ATPASE"/>
    <property type="match status" value="1"/>
</dbReference>
<dbReference type="GO" id="GO:0030257">
    <property type="term" value="C:type III protein secretion system complex"/>
    <property type="evidence" value="ECO:0007669"/>
    <property type="project" value="InterPro"/>
</dbReference>
<dbReference type="InterPro" id="IPR000194">
    <property type="entry name" value="ATPase_F1/V1/A1_a/bsu_nucl-bd"/>
</dbReference>
<dbReference type="CDD" id="cd01136">
    <property type="entry name" value="ATPase_flagellum-secretory_path_III"/>
    <property type="match status" value="1"/>
</dbReference>
<dbReference type="InterPro" id="IPR020003">
    <property type="entry name" value="ATPase_a/bsu_AS"/>
</dbReference>
<evidence type="ECO:0000256" key="1">
    <source>
        <dbReference type="ARBA" id="ARBA00004496"/>
    </source>
</evidence>
<keyword evidence="3" id="KW-0963">Cytoplasm</keyword>
<keyword evidence="6" id="KW-0653">Protein transport</keyword>
<dbReference type="RefSeq" id="WP_012179906.1">
    <property type="nucleotide sequence ID" value="NC_009952.1"/>
</dbReference>
<dbReference type="GO" id="GO:0030254">
    <property type="term" value="P:protein secretion by the type III secretion system"/>
    <property type="evidence" value="ECO:0007669"/>
    <property type="project" value="InterPro"/>
</dbReference>
<keyword evidence="2" id="KW-0813">Transport</keyword>
<dbReference type="STRING" id="398580.Dshi_3246"/>
<evidence type="ECO:0000256" key="4">
    <source>
        <dbReference type="ARBA" id="ARBA00022741"/>
    </source>
</evidence>
<dbReference type="OrthoDB" id="9801639at2"/>
<dbReference type="InterPro" id="IPR003593">
    <property type="entry name" value="AAA+_ATPase"/>
</dbReference>
<evidence type="ECO:0000256" key="8">
    <source>
        <dbReference type="ARBA" id="ARBA00034006"/>
    </source>
</evidence>
<dbReference type="KEGG" id="dsh:Dshi_3246"/>
<evidence type="ECO:0000313" key="11">
    <source>
        <dbReference type="Proteomes" id="UP000006833"/>
    </source>
</evidence>
<keyword evidence="7" id="KW-1278">Translocase</keyword>
<evidence type="ECO:0000256" key="7">
    <source>
        <dbReference type="ARBA" id="ARBA00022967"/>
    </source>
</evidence>
<evidence type="ECO:0000256" key="6">
    <source>
        <dbReference type="ARBA" id="ARBA00022927"/>
    </source>
</evidence>
<dbReference type="PANTHER" id="PTHR15184">
    <property type="entry name" value="ATP SYNTHASE"/>
    <property type="match status" value="1"/>
</dbReference>
<dbReference type="PROSITE" id="PS00152">
    <property type="entry name" value="ATPASE_ALPHA_BETA"/>
    <property type="match status" value="1"/>
</dbReference>
<keyword evidence="4" id="KW-0547">Nucleotide-binding</keyword>
<proteinExistence type="predicted"/>
<dbReference type="InterPro" id="IPR050053">
    <property type="entry name" value="ATPase_alpha/beta_chains"/>
</dbReference>
<feature type="domain" description="AAA+ ATPase" evidence="9">
    <location>
        <begin position="158"/>
        <end position="342"/>
    </location>
</feature>
<dbReference type="GO" id="GO:0016887">
    <property type="term" value="F:ATP hydrolysis activity"/>
    <property type="evidence" value="ECO:0007669"/>
    <property type="project" value="InterPro"/>
</dbReference>
<evidence type="ECO:0000256" key="5">
    <source>
        <dbReference type="ARBA" id="ARBA00022840"/>
    </source>
</evidence>
<dbReference type="Proteomes" id="UP000006833">
    <property type="component" value="Chromosome"/>
</dbReference>
<organism evidence="10 11">
    <name type="scientific">Dinoroseobacter shibae (strain DSM 16493 / NCIMB 14021 / DFL 12)</name>
    <dbReference type="NCBI Taxonomy" id="398580"/>
    <lineage>
        <taxon>Bacteria</taxon>
        <taxon>Pseudomonadati</taxon>
        <taxon>Pseudomonadota</taxon>
        <taxon>Alphaproteobacteria</taxon>
        <taxon>Rhodobacterales</taxon>
        <taxon>Roseobacteraceae</taxon>
        <taxon>Dinoroseobacter</taxon>
    </lineage>
</organism>
<dbReference type="SUPFAM" id="SSF52540">
    <property type="entry name" value="P-loop containing nucleoside triphosphate hydrolases"/>
    <property type="match status" value="1"/>
</dbReference>
<dbReference type="InterPro" id="IPR005714">
    <property type="entry name" value="ATPase_T3SS_FliI/YscN"/>
</dbReference>
<name>A8LMQ4_DINSH</name>
<dbReference type="AlphaFoldDB" id="A8LMQ4"/>
<evidence type="ECO:0000256" key="3">
    <source>
        <dbReference type="ARBA" id="ARBA00022490"/>
    </source>
</evidence>
<dbReference type="EMBL" id="CP000830">
    <property type="protein sequence ID" value="ABV94979.1"/>
    <property type="molecule type" value="Genomic_DNA"/>
</dbReference>
<evidence type="ECO:0000313" key="10">
    <source>
        <dbReference type="EMBL" id="ABV94979.1"/>
    </source>
</evidence>
<dbReference type="SMART" id="SM00382">
    <property type="entry name" value="AAA"/>
    <property type="match status" value="1"/>
</dbReference>
<dbReference type="Gene3D" id="3.40.50.12240">
    <property type="match status" value="1"/>
</dbReference>
<dbReference type="eggNOG" id="COG1157">
    <property type="taxonomic scope" value="Bacteria"/>
</dbReference>
<dbReference type="NCBIfam" id="TIGR01026">
    <property type="entry name" value="fliI_yscN"/>
    <property type="match status" value="1"/>
</dbReference>
<dbReference type="GO" id="GO:0005737">
    <property type="term" value="C:cytoplasm"/>
    <property type="evidence" value="ECO:0007669"/>
    <property type="project" value="UniProtKB-SubCell"/>
</dbReference>
<dbReference type="GO" id="GO:0008564">
    <property type="term" value="F:protein-exporting ATPase activity"/>
    <property type="evidence" value="ECO:0007669"/>
    <property type="project" value="UniProtKB-EC"/>
</dbReference>
<keyword evidence="11" id="KW-1185">Reference proteome</keyword>
<dbReference type="GO" id="GO:0046933">
    <property type="term" value="F:proton-transporting ATP synthase activity, rotational mechanism"/>
    <property type="evidence" value="ECO:0007669"/>
    <property type="project" value="TreeGrafter"/>
</dbReference>
<dbReference type="HOGENOM" id="CLU_022398_5_1_5"/>
<dbReference type="Pfam" id="PF00006">
    <property type="entry name" value="ATP-synt_ab"/>
    <property type="match status" value="1"/>
</dbReference>
<accession>A8LMQ4</accession>
<dbReference type="InterPro" id="IPR027417">
    <property type="entry name" value="P-loop_NTPase"/>
</dbReference>
<sequence length="450" mass="47846">MTPDFSSLAAQIEGASFHRISGHVSALSEAVVEVTGLNRHARLGDRVVLTGATGAEVGGEVVTLSGSHIEVLPEARLEGFALRDRAYFQGRSEVRPSEDWIGKVIDPFGRCHDGTIPAPGPTAYPLRGTPPSAITRKPLGHRLETGTAVFNTFLPLVRGQRLGLFAGSGVGKSTLLGKLTRSVQADIAVVALIGERGREVREFVDRTLGADGMKRAIVVAATSDQAPLLKRRAAWLAMSIAEYFRDLGGHVLFLTDSVTRFAEAHREVALTAGEAPSMRGFPPSTGQMIMDLAERAGPGPEGKGDITGIFSVLVAGSDMDEPVADILRGVLDGHVVLSREIAERGRFPAVDVLQSVSRSLPDAASAAENELLQLARRTMGIYERSRLMIQSGLYTQGSDAEIDAAITAHRELEGFLARVETGTAADSFEHLAQALRRAGVAPQPQDPGAI</sequence>
<comment type="catalytic activity">
    <reaction evidence="8">
        <text>ATP + H2O + cellular proteinSide 1 = ADP + phosphate + cellular proteinSide 2.</text>
        <dbReference type="EC" id="7.4.2.8"/>
    </reaction>
</comment>